<evidence type="ECO:0000313" key="4">
    <source>
        <dbReference type="Proteomes" id="UP000785200"/>
    </source>
</evidence>
<protein>
    <submittedName>
        <fullName evidence="3">Transcription factor gsfR2</fullName>
    </submittedName>
</protein>
<evidence type="ECO:0000259" key="2">
    <source>
        <dbReference type="PROSITE" id="PS50048"/>
    </source>
</evidence>
<reference evidence="3" key="1">
    <citation type="submission" date="2019-07" db="EMBL/GenBank/DDBJ databases">
        <title>Hyphodiscus hymeniophilus genome sequencing and assembly.</title>
        <authorList>
            <person name="Kramer G."/>
            <person name="Nodwell J."/>
        </authorList>
    </citation>
    <scope>NUCLEOTIDE SEQUENCE</scope>
    <source>
        <strain evidence="3">ATCC 34498</strain>
    </source>
</reference>
<keyword evidence="4" id="KW-1185">Reference proteome</keyword>
<dbReference type="PROSITE" id="PS00463">
    <property type="entry name" value="ZN2_CY6_FUNGAL_1"/>
    <property type="match status" value="1"/>
</dbReference>
<dbReference type="SUPFAM" id="SSF57701">
    <property type="entry name" value="Zn2/Cys6 DNA-binding domain"/>
    <property type="match status" value="1"/>
</dbReference>
<dbReference type="CDD" id="cd00067">
    <property type="entry name" value="GAL4"/>
    <property type="match status" value="1"/>
</dbReference>
<feature type="domain" description="Zn(2)-C6 fungal-type" evidence="2">
    <location>
        <begin position="20"/>
        <end position="50"/>
    </location>
</feature>
<dbReference type="EMBL" id="VNKQ01000016">
    <property type="protein sequence ID" value="KAG0646169.1"/>
    <property type="molecule type" value="Genomic_DNA"/>
</dbReference>
<dbReference type="GO" id="GO:0008270">
    <property type="term" value="F:zinc ion binding"/>
    <property type="evidence" value="ECO:0007669"/>
    <property type="project" value="InterPro"/>
</dbReference>
<comment type="caution">
    <text evidence="3">The sequence shown here is derived from an EMBL/GenBank/DDBJ whole genome shotgun (WGS) entry which is preliminary data.</text>
</comment>
<gene>
    <name evidence="3" type="ORF">D0Z07_8339</name>
</gene>
<organism evidence="3 4">
    <name type="scientific">Hyphodiscus hymeniophilus</name>
    <dbReference type="NCBI Taxonomy" id="353542"/>
    <lineage>
        <taxon>Eukaryota</taxon>
        <taxon>Fungi</taxon>
        <taxon>Dikarya</taxon>
        <taxon>Ascomycota</taxon>
        <taxon>Pezizomycotina</taxon>
        <taxon>Leotiomycetes</taxon>
        <taxon>Helotiales</taxon>
        <taxon>Hyphodiscaceae</taxon>
        <taxon>Hyphodiscus</taxon>
    </lineage>
</organism>
<proteinExistence type="predicted"/>
<dbReference type="GO" id="GO:0000981">
    <property type="term" value="F:DNA-binding transcription factor activity, RNA polymerase II-specific"/>
    <property type="evidence" value="ECO:0007669"/>
    <property type="project" value="InterPro"/>
</dbReference>
<dbReference type="OrthoDB" id="4216928at2759"/>
<keyword evidence="1" id="KW-0539">Nucleus</keyword>
<evidence type="ECO:0000256" key="1">
    <source>
        <dbReference type="ARBA" id="ARBA00023242"/>
    </source>
</evidence>
<dbReference type="InterPro" id="IPR001138">
    <property type="entry name" value="Zn2Cys6_DnaBD"/>
</dbReference>
<dbReference type="InterPro" id="IPR036864">
    <property type="entry name" value="Zn2-C6_fun-type_DNA-bd_sf"/>
</dbReference>
<dbReference type="AlphaFoldDB" id="A0A9P6SNS6"/>
<accession>A0A9P6SNS6</accession>
<name>A0A9P6SNS6_9HELO</name>
<dbReference type="PROSITE" id="PS50048">
    <property type="entry name" value="ZN2_CY6_FUNGAL_2"/>
    <property type="match status" value="1"/>
</dbReference>
<sequence>MDNEITKISLVHRSETRRKACNGCCDAKRRCDLILPSCGRCMTKRMKCVYVCQNLHITEAEADNMSVRRASNERLTTCNGLHFSLKLLQPGYLTKQQMNYMVAQFRGFIKSIVSEGETPFIHRLYQDTMPDIYQDALSICSLYVQKTPRNQGAIFRMLDSKLDTLLRISDSARVEDNLLSLQCLILYQIIRLLDGDAQQRINAERHLELLDLWTLRLQQNYFQAISSTRVGYDNWVLIESIRRTTMVSVILRASYFAMRDGYCELVDLLSTLSVSTRSSRVWKMEDEWEEGKSTSEVLTYAEFTNEWNKGRVDGIEEYEKLLLVACRYAKVAGKFDPSA</sequence>
<dbReference type="Proteomes" id="UP000785200">
    <property type="component" value="Unassembled WGS sequence"/>
</dbReference>
<evidence type="ECO:0000313" key="3">
    <source>
        <dbReference type="EMBL" id="KAG0646169.1"/>
    </source>
</evidence>